<dbReference type="PATRIC" id="fig|1423796.3.peg.38"/>
<evidence type="ECO:0000313" key="2">
    <source>
        <dbReference type="EMBL" id="KRN00207.1"/>
    </source>
</evidence>
<protein>
    <submittedName>
        <fullName evidence="2">Uncharacterized protein</fullName>
    </submittedName>
</protein>
<organism evidence="2 3">
    <name type="scientific">Loigolactobacillus rennini DSM 20253</name>
    <dbReference type="NCBI Taxonomy" id="1423796"/>
    <lineage>
        <taxon>Bacteria</taxon>
        <taxon>Bacillati</taxon>
        <taxon>Bacillota</taxon>
        <taxon>Bacilli</taxon>
        <taxon>Lactobacillales</taxon>
        <taxon>Lactobacillaceae</taxon>
        <taxon>Loigolactobacillus</taxon>
    </lineage>
</organism>
<dbReference type="NCBIfam" id="NF040508">
    <property type="entry name" value="LVIS_2131_fam"/>
    <property type="match status" value="1"/>
</dbReference>
<name>A0A0R2D845_9LACO</name>
<dbReference type="OrthoDB" id="2311501at2"/>
<comment type="caution">
    <text evidence="2">The sequence shown here is derived from an EMBL/GenBank/DDBJ whole genome shotgun (WGS) entry which is preliminary data.</text>
</comment>
<evidence type="ECO:0000256" key="1">
    <source>
        <dbReference type="SAM" id="Phobius"/>
    </source>
</evidence>
<proteinExistence type="predicted"/>
<dbReference type="AlphaFoldDB" id="A0A0R2D845"/>
<keyword evidence="3" id="KW-1185">Reference proteome</keyword>
<keyword evidence="1" id="KW-1133">Transmembrane helix</keyword>
<feature type="transmembrane region" description="Helical" evidence="1">
    <location>
        <begin position="46"/>
        <end position="68"/>
    </location>
</feature>
<dbReference type="EMBL" id="AYYI01000001">
    <property type="protein sequence ID" value="KRN00207.1"/>
    <property type="molecule type" value="Genomic_DNA"/>
</dbReference>
<dbReference type="RefSeq" id="WP_057872850.1">
    <property type="nucleotide sequence ID" value="NZ_AYYI01000001.1"/>
</dbReference>
<gene>
    <name evidence="2" type="ORF">FC24_GL000037</name>
</gene>
<dbReference type="STRING" id="1423796.FC24_GL000037"/>
<sequence>MALVNILGIALWLVVLGCLWFALHNIRTRRLKRLVHRQYGFNGKDFGKSTVLMLVFLALLGTASYFTFFRDVDLEDENAVSVKYDYEPLVMTPIGGKFYDVKVENGNGKQPLQHYTYWVKGARYQITSNNATIVAGPHPLSVAASNYPWSKKELAHYDKKYEQTFAATLKATYKPTLLNGLGIRAGRTARHFTIIRVPNSSVIYMKPVKPIKD</sequence>
<reference evidence="2 3" key="1">
    <citation type="journal article" date="2015" name="Genome Announc.">
        <title>Expanding the biotechnology potential of lactobacilli through comparative genomics of 213 strains and associated genera.</title>
        <authorList>
            <person name="Sun Z."/>
            <person name="Harris H.M."/>
            <person name="McCann A."/>
            <person name="Guo C."/>
            <person name="Argimon S."/>
            <person name="Zhang W."/>
            <person name="Yang X."/>
            <person name="Jeffery I.B."/>
            <person name="Cooney J.C."/>
            <person name="Kagawa T.F."/>
            <person name="Liu W."/>
            <person name="Song Y."/>
            <person name="Salvetti E."/>
            <person name="Wrobel A."/>
            <person name="Rasinkangas P."/>
            <person name="Parkhill J."/>
            <person name="Rea M.C."/>
            <person name="O'Sullivan O."/>
            <person name="Ritari J."/>
            <person name="Douillard F.P."/>
            <person name="Paul Ross R."/>
            <person name="Yang R."/>
            <person name="Briner A.E."/>
            <person name="Felis G.E."/>
            <person name="de Vos W.M."/>
            <person name="Barrangou R."/>
            <person name="Klaenhammer T.R."/>
            <person name="Caufield P.W."/>
            <person name="Cui Y."/>
            <person name="Zhang H."/>
            <person name="O'Toole P.W."/>
        </authorList>
    </citation>
    <scope>NUCLEOTIDE SEQUENCE [LARGE SCALE GENOMIC DNA]</scope>
    <source>
        <strain evidence="2 3">DSM 20253</strain>
    </source>
</reference>
<keyword evidence="1" id="KW-0472">Membrane</keyword>
<keyword evidence="1" id="KW-0812">Transmembrane</keyword>
<evidence type="ECO:0000313" key="3">
    <source>
        <dbReference type="Proteomes" id="UP000051638"/>
    </source>
</evidence>
<dbReference type="InterPro" id="IPR049731">
    <property type="entry name" value="LVIS_2131-like"/>
</dbReference>
<accession>A0A0R2D845</accession>
<feature type="transmembrane region" description="Helical" evidence="1">
    <location>
        <begin position="6"/>
        <end position="26"/>
    </location>
</feature>
<dbReference type="Proteomes" id="UP000051638">
    <property type="component" value="Unassembled WGS sequence"/>
</dbReference>